<protein>
    <recommendedName>
        <fullName evidence="1">ATP-dependent Clp protease adapter protein ClpS</fullName>
    </recommendedName>
</protein>
<dbReference type="GO" id="GO:0030163">
    <property type="term" value="P:protein catabolic process"/>
    <property type="evidence" value="ECO:0007669"/>
    <property type="project" value="InterPro"/>
</dbReference>
<dbReference type="GO" id="GO:0008233">
    <property type="term" value="F:peptidase activity"/>
    <property type="evidence" value="ECO:0007669"/>
    <property type="project" value="UniProtKB-KW"/>
</dbReference>
<evidence type="ECO:0000313" key="3">
    <source>
        <dbReference type="EMBL" id="MBO8458491.1"/>
    </source>
</evidence>
<dbReference type="PANTHER" id="PTHR33473">
    <property type="entry name" value="ATP-DEPENDENT CLP PROTEASE ADAPTER PROTEIN CLPS1, CHLOROPLASTIC"/>
    <property type="match status" value="1"/>
</dbReference>
<name>A0A9D9N2X2_9SPIR</name>
<keyword evidence="3" id="KW-0645">Protease</keyword>
<comment type="subunit">
    <text evidence="1">Binds to the N-terminal domain of the chaperone ClpA.</text>
</comment>
<keyword evidence="3" id="KW-0378">Hydrolase</keyword>
<comment type="similarity">
    <text evidence="1">Belongs to the ClpS family.</text>
</comment>
<comment type="caution">
    <text evidence="3">The sequence shown here is derived from an EMBL/GenBank/DDBJ whole genome shotgun (WGS) entry which is preliminary data.</text>
</comment>
<dbReference type="FunFam" id="3.30.1390.10:FF:000002">
    <property type="entry name" value="ATP-dependent Clp protease adapter protein ClpS"/>
    <property type="match status" value="1"/>
</dbReference>
<evidence type="ECO:0000256" key="1">
    <source>
        <dbReference type="HAMAP-Rule" id="MF_00302"/>
    </source>
</evidence>
<comment type="function">
    <text evidence="1">Involved in the modulation of the specificity of the ClpAP-mediated ATP-dependent protein degradation.</text>
</comment>
<reference evidence="3" key="1">
    <citation type="submission" date="2020-10" db="EMBL/GenBank/DDBJ databases">
        <authorList>
            <person name="Gilroy R."/>
        </authorList>
    </citation>
    <scope>NUCLEOTIDE SEQUENCE</scope>
    <source>
        <strain evidence="3">10532</strain>
    </source>
</reference>
<dbReference type="GO" id="GO:0006508">
    <property type="term" value="P:proteolysis"/>
    <property type="evidence" value="ECO:0007669"/>
    <property type="project" value="UniProtKB-UniRule"/>
</dbReference>
<dbReference type="InterPro" id="IPR003769">
    <property type="entry name" value="ClpS_core"/>
</dbReference>
<evidence type="ECO:0000259" key="2">
    <source>
        <dbReference type="Pfam" id="PF02617"/>
    </source>
</evidence>
<reference evidence="3" key="2">
    <citation type="journal article" date="2021" name="PeerJ">
        <title>Extensive microbial diversity within the chicken gut microbiome revealed by metagenomics and culture.</title>
        <authorList>
            <person name="Gilroy R."/>
            <person name="Ravi A."/>
            <person name="Getino M."/>
            <person name="Pursley I."/>
            <person name="Horton D.L."/>
            <person name="Alikhan N.F."/>
            <person name="Baker D."/>
            <person name="Gharbi K."/>
            <person name="Hall N."/>
            <person name="Watson M."/>
            <person name="Adriaenssens E.M."/>
            <person name="Foster-Nyarko E."/>
            <person name="Jarju S."/>
            <person name="Secka A."/>
            <person name="Antonio M."/>
            <person name="Oren A."/>
            <person name="Chaudhuri R.R."/>
            <person name="La Ragione R."/>
            <person name="Hildebrand F."/>
            <person name="Pallen M.J."/>
        </authorList>
    </citation>
    <scope>NUCLEOTIDE SEQUENCE</scope>
    <source>
        <strain evidence="3">10532</strain>
    </source>
</reference>
<gene>
    <name evidence="1" type="primary">clpS</name>
    <name evidence="3" type="ORF">IAA81_09750</name>
</gene>
<dbReference type="PANTHER" id="PTHR33473:SF19">
    <property type="entry name" value="ATP-DEPENDENT CLP PROTEASE ADAPTER PROTEIN CLPS"/>
    <property type="match status" value="1"/>
</dbReference>
<evidence type="ECO:0000313" key="4">
    <source>
        <dbReference type="Proteomes" id="UP000823638"/>
    </source>
</evidence>
<feature type="domain" description="Adaptor protein ClpS core" evidence="2">
    <location>
        <begin position="17"/>
        <end position="94"/>
    </location>
</feature>
<accession>A0A9D9N2X2</accession>
<dbReference type="EMBL" id="JADIMM010000111">
    <property type="protein sequence ID" value="MBO8458491.1"/>
    <property type="molecule type" value="Genomic_DNA"/>
</dbReference>
<dbReference type="InterPro" id="IPR014719">
    <property type="entry name" value="Ribosomal_bL12_C/ClpS-like"/>
</dbReference>
<dbReference type="Proteomes" id="UP000823638">
    <property type="component" value="Unassembled WGS sequence"/>
</dbReference>
<dbReference type="InterPro" id="IPR022935">
    <property type="entry name" value="ClpS"/>
</dbReference>
<dbReference type="Gene3D" id="3.30.1390.10">
    <property type="match status" value="1"/>
</dbReference>
<dbReference type="HAMAP" id="MF_00302">
    <property type="entry name" value="ClpS"/>
    <property type="match status" value="1"/>
</dbReference>
<organism evidence="3 4">
    <name type="scientific">Candidatus Gallitreponema excrementavium</name>
    <dbReference type="NCBI Taxonomy" id="2840840"/>
    <lineage>
        <taxon>Bacteria</taxon>
        <taxon>Pseudomonadati</taxon>
        <taxon>Spirochaetota</taxon>
        <taxon>Spirochaetia</taxon>
        <taxon>Spirochaetales</taxon>
        <taxon>Candidatus Gallitreponema</taxon>
    </lineage>
</organism>
<dbReference type="SUPFAM" id="SSF54736">
    <property type="entry name" value="ClpS-like"/>
    <property type="match status" value="1"/>
</dbReference>
<dbReference type="Pfam" id="PF02617">
    <property type="entry name" value="ClpS"/>
    <property type="match status" value="1"/>
</dbReference>
<proteinExistence type="inferred from homology"/>
<sequence length="99" mass="11256">MEQVSKNESKTKIRLAEPEIFKVILLNDDYTTQEFVVSVLISVFHKPVKEAESIMLSVHNSGRATVGLYSLDIAQTYVEQVHSLAQSRGFPLRCFLEKQ</sequence>
<dbReference type="AlphaFoldDB" id="A0A9D9N2X2"/>